<comment type="subcellular location">
    <subcellularLocation>
        <location evidence="5">Cell membrane</location>
        <topology evidence="5">Multi-pass membrane protein</topology>
    </subcellularLocation>
    <subcellularLocation>
        <location evidence="1">Membrane</location>
        <topology evidence="1">Multi-pass membrane protein</topology>
    </subcellularLocation>
</comment>
<dbReference type="Proteomes" id="UP000582837">
    <property type="component" value="Unassembled WGS sequence"/>
</dbReference>
<dbReference type="RefSeq" id="WP_170030674.1">
    <property type="nucleotide sequence ID" value="NZ_JABDTL010000001.1"/>
</dbReference>
<dbReference type="PANTHER" id="PTHR30371">
    <property type="entry name" value="SEC-INDEPENDENT PROTEIN TRANSLOCASE PROTEIN TATC"/>
    <property type="match status" value="1"/>
</dbReference>
<sequence length="256" mass="28605">MAKVNVPRPAEMPFLDHLEELRWRVLWSLLAVIVCSIGGYLLVQHMRVMQLLIEPIQPFLNGGKLKYLSPTDPFFLTLKLALATGLVLASPIVIYQIWSFLAPALMPSERRVIVPSLYLGVVLFIVGVVMAYELVLPMTLRFTMNFQTDFLEQNIVVGPYMSMVMRLLLGFGIVFELPVVILILSAMGLVTPQFLASKRRHAIVGITALASVLTPGDVITVTVMMMLPLILLYELSIFLSRLVVRRRENLAAAPAD</sequence>
<evidence type="ECO:0000313" key="6">
    <source>
        <dbReference type="EMBL" id="MBB6068520.1"/>
    </source>
</evidence>
<dbReference type="PRINTS" id="PR01840">
    <property type="entry name" value="TATCFAMILY"/>
</dbReference>
<dbReference type="GO" id="GO:0009977">
    <property type="term" value="F:proton motive force dependent protein transmembrane transporter activity"/>
    <property type="evidence" value="ECO:0007669"/>
    <property type="project" value="TreeGrafter"/>
</dbReference>
<comment type="function">
    <text evidence="5">Part of the twin-arginine translocation (Tat) system that transports large folded proteins containing a characteristic twin-arginine motif in their signal peptide across membranes.</text>
</comment>
<dbReference type="Pfam" id="PF00902">
    <property type="entry name" value="TatC"/>
    <property type="match status" value="1"/>
</dbReference>
<keyword evidence="5" id="KW-0811">Translocation</keyword>
<accession>A0A841GNR3</accession>
<evidence type="ECO:0000256" key="2">
    <source>
        <dbReference type="ARBA" id="ARBA00022692"/>
    </source>
</evidence>
<dbReference type="PANTHER" id="PTHR30371:SF0">
    <property type="entry name" value="SEC-INDEPENDENT PROTEIN TRANSLOCASE PROTEIN TATC, CHLOROPLASTIC-RELATED"/>
    <property type="match status" value="1"/>
</dbReference>
<evidence type="ECO:0000256" key="1">
    <source>
        <dbReference type="ARBA" id="ARBA00004141"/>
    </source>
</evidence>
<keyword evidence="7" id="KW-1185">Reference proteome</keyword>
<reference evidence="6 7" key="1">
    <citation type="submission" date="2020-08" db="EMBL/GenBank/DDBJ databases">
        <title>Genomic Encyclopedia of Type Strains, Phase IV (KMG-IV): sequencing the most valuable type-strain genomes for metagenomic binning, comparative biology and taxonomic classification.</title>
        <authorList>
            <person name="Goeker M."/>
        </authorList>
    </citation>
    <scope>NUCLEOTIDE SEQUENCE [LARGE SCALE GENOMIC DNA]</scope>
    <source>
        <strain evidence="6 7">DSM 29007</strain>
    </source>
</reference>
<evidence type="ECO:0000313" key="7">
    <source>
        <dbReference type="Proteomes" id="UP000582837"/>
    </source>
</evidence>
<organism evidence="6 7">
    <name type="scientific">Longimicrobium terrae</name>
    <dbReference type="NCBI Taxonomy" id="1639882"/>
    <lineage>
        <taxon>Bacteria</taxon>
        <taxon>Pseudomonadati</taxon>
        <taxon>Gemmatimonadota</taxon>
        <taxon>Longimicrobiia</taxon>
        <taxon>Longimicrobiales</taxon>
        <taxon>Longimicrobiaceae</taxon>
        <taxon>Longimicrobium</taxon>
    </lineage>
</organism>
<protein>
    <recommendedName>
        <fullName evidence="5">Sec-independent protein translocase protein TatC</fullName>
    </recommendedName>
</protein>
<dbReference type="NCBIfam" id="TIGR00945">
    <property type="entry name" value="tatC"/>
    <property type="match status" value="1"/>
</dbReference>
<dbReference type="GO" id="GO:0033281">
    <property type="term" value="C:TAT protein transport complex"/>
    <property type="evidence" value="ECO:0007669"/>
    <property type="project" value="UniProtKB-UniRule"/>
</dbReference>
<feature type="transmembrane region" description="Helical" evidence="5">
    <location>
        <begin position="25"/>
        <end position="43"/>
    </location>
</feature>
<feature type="transmembrane region" description="Helical" evidence="5">
    <location>
        <begin position="167"/>
        <end position="190"/>
    </location>
</feature>
<keyword evidence="4 5" id="KW-0472">Membrane</keyword>
<comment type="caution">
    <text evidence="6">The sequence shown here is derived from an EMBL/GenBank/DDBJ whole genome shotgun (WGS) entry which is preliminary data.</text>
</comment>
<keyword evidence="5" id="KW-1003">Cell membrane</keyword>
<comment type="caution">
    <text evidence="5">Lacks conserved residue(s) required for the propagation of feature annotation.</text>
</comment>
<evidence type="ECO:0000256" key="3">
    <source>
        <dbReference type="ARBA" id="ARBA00022989"/>
    </source>
</evidence>
<gene>
    <name evidence="5" type="primary">tatC</name>
    <name evidence="6" type="ORF">HNQ61_000131</name>
</gene>
<dbReference type="InterPro" id="IPR002033">
    <property type="entry name" value="TatC"/>
</dbReference>
<comment type="similarity">
    <text evidence="5">Belongs to the TatC family.</text>
</comment>
<dbReference type="EMBL" id="JACHIA010000001">
    <property type="protein sequence ID" value="MBB6068520.1"/>
    <property type="molecule type" value="Genomic_DNA"/>
</dbReference>
<keyword evidence="5" id="KW-0653">Protein transport</keyword>
<feature type="transmembrane region" description="Helical" evidence="5">
    <location>
        <begin position="74"/>
        <end position="97"/>
    </location>
</feature>
<feature type="transmembrane region" description="Helical" evidence="5">
    <location>
        <begin position="117"/>
        <end position="136"/>
    </location>
</feature>
<name>A0A841GNR3_9BACT</name>
<evidence type="ECO:0000256" key="5">
    <source>
        <dbReference type="HAMAP-Rule" id="MF_00902"/>
    </source>
</evidence>
<dbReference type="AlphaFoldDB" id="A0A841GNR3"/>
<evidence type="ECO:0000256" key="4">
    <source>
        <dbReference type="ARBA" id="ARBA00023136"/>
    </source>
</evidence>
<proteinExistence type="inferred from homology"/>
<keyword evidence="2 5" id="KW-0812">Transmembrane</keyword>
<comment type="subunit">
    <text evidence="5">Forms a complex with TatA.</text>
</comment>
<dbReference type="GO" id="GO:0065002">
    <property type="term" value="P:intracellular protein transmembrane transport"/>
    <property type="evidence" value="ECO:0007669"/>
    <property type="project" value="TreeGrafter"/>
</dbReference>
<dbReference type="HAMAP" id="MF_00902">
    <property type="entry name" value="TatC"/>
    <property type="match status" value="1"/>
</dbReference>
<dbReference type="GO" id="GO:0043953">
    <property type="term" value="P:protein transport by the Tat complex"/>
    <property type="evidence" value="ECO:0007669"/>
    <property type="project" value="UniProtKB-UniRule"/>
</dbReference>
<keyword evidence="5" id="KW-0813">Transport</keyword>
<keyword evidence="3 5" id="KW-1133">Transmembrane helix</keyword>